<feature type="domain" description="Predicted membrane protein YciQ-like C-terminal" evidence="4">
    <location>
        <begin position="446"/>
        <end position="563"/>
    </location>
</feature>
<accession>A0A512CIX9</accession>
<keyword evidence="2" id="KW-0812">Transmembrane</keyword>
<feature type="compositionally biased region" description="Low complexity" evidence="1">
    <location>
        <begin position="609"/>
        <end position="618"/>
    </location>
</feature>
<dbReference type="RefSeq" id="WP_170235711.1">
    <property type="nucleotide sequence ID" value="NZ_BJYV01000040.1"/>
</dbReference>
<keyword evidence="6" id="KW-1185">Reference proteome</keyword>
<feature type="transmembrane region" description="Helical" evidence="2">
    <location>
        <begin position="386"/>
        <end position="406"/>
    </location>
</feature>
<evidence type="ECO:0000259" key="4">
    <source>
        <dbReference type="Pfam" id="PF20990"/>
    </source>
</evidence>
<evidence type="ECO:0008006" key="7">
    <source>
        <dbReference type="Google" id="ProtNLM"/>
    </source>
</evidence>
<proteinExistence type="predicted"/>
<sequence length="641" mass="70782">MYRFYLGLVLILLSRSLCVVAQNGEVILNYHSGIAVQLDGSLNVTEDIEVRSLGLDISRGIFRSFPVRYRDKYNNQITVGFKVLGVKKNGIDEPYKVIRQGDFEVIRIGDENTVLEPGIYAYSIAYETNRQIGFFDDFDELYWNAIGSDWSFPIVKASARITLPTAGTIGQYAAYSGPTGNTTCNCTIAKESDRSLFVKVEQTLMPGEGLTIAASWQKGIISPPTQTDKTKTFFRDNAGIFCLAIGFILALAYYFYAWNRVGRDPHKGGIYPQFDPPEGIDAAAMRYLYKMSFDTQTYVAFIVEMATKGWLKIIEGKKKKYTLEKTTGNNESPNARYQTVLDQLFPAGLQEISLEQKEHRKIGGAMRGLQKDLYSKLHGSHFKHNYLWVLPGFIISVLSLVLAIKYTFPNLLEVEKTMLILGLIICFFLIILLGKIFYTFLDYQDKGYVKTSTLIVEGLLLIIIIGVPAYIVYYFNLNPAFGFLFFFLLVGLTNAIFILLMNAPTLKGRKIMDEIEGFRMYLNAAEKPLIETYNPPGITPAVFEKLLPFAIALDVGEAWGKAFEKSLDSLGEDYSNRSSYRPMWYTGTAFTAGSLVSFSDNLSSSFGSALANSSSPPGGSSGSGGGGSSGGGGGGGGGGGW</sequence>
<organism evidence="5 6">
    <name type="scientific">Cyclobacterium qasimii</name>
    <dbReference type="NCBI Taxonomy" id="1350429"/>
    <lineage>
        <taxon>Bacteria</taxon>
        <taxon>Pseudomonadati</taxon>
        <taxon>Bacteroidota</taxon>
        <taxon>Cytophagia</taxon>
        <taxon>Cytophagales</taxon>
        <taxon>Cyclobacteriaceae</taxon>
        <taxon>Cyclobacterium</taxon>
    </lineage>
</organism>
<keyword evidence="2" id="KW-1133">Transmembrane helix</keyword>
<evidence type="ECO:0000259" key="3">
    <source>
        <dbReference type="Pfam" id="PF09972"/>
    </source>
</evidence>
<dbReference type="Proteomes" id="UP000321301">
    <property type="component" value="Unassembled WGS sequence"/>
</dbReference>
<feature type="transmembrane region" description="Helical" evidence="2">
    <location>
        <begin position="238"/>
        <end position="257"/>
    </location>
</feature>
<dbReference type="Pfam" id="PF09972">
    <property type="entry name" value="DUF2207"/>
    <property type="match status" value="1"/>
</dbReference>
<comment type="caution">
    <text evidence="5">The sequence shown here is derived from an EMBL/GenBank/DDBJ whole genome shotgun (WGS) entry which is preliminary data.</text>
</comment>
<evidence type="ECO:0000313" key="5">
    <source>
        <dbReference type="EMBL" id="GEO24163.1"/>
    </source>
</evidence>
<feature type="transmembrane region" description="Helical" evidence="2">
    <location>
        <begin position="481"/>
        <end position="502"/>
    </location>
</feature>
<name>A0A512CIX9_9BACT</name>
<reference evidence="5 6" key="1">
    <citation type="submission" date="2019-07" db="EMBL/GenBank/DDBJ databases">
        <title>Whole genome shotgun sequence of Cyclobacterium qasimii NBRC 106168.</title>
        <authorList>
            <person name="Hosoyama A."/>
            <person name="Uohara A."/>
            <person name="Ohji S."/>
            <person name="Ichikawa N."/>
        </authorList>
    </citation>
    <scope>NUCLEOTIDE SEQUENCE [LARGE SCALE GENOMIC DNA]</scope>
    <source>
        <strain evidence="5 6">NBRC 106168</strain>
    </source>
</reference>
<feature type="transmembrane region" description="Helical" evidence="2">
    <location>
        <begin position="418"/>
        <end position="441"/>
    </location>
</feature>
<protein>
    <recommendedName>
        <fullName evidence="7">DUF2207 domain-containing protein</fullName>
    </recommendedName>
</protein>
<keyword evidence="2" id="KW-0472">Membrane</keyword>
<dbReference type="EMBL" id="BJYV01000040">
    <property type="protein sequence ID" value="GEO24163.1"/>
    <property type="molecule type" value="Genomic_DNA"/>
</dbReference>
<feature type="transmembrane region" description="Helical" evidence="2">
    <location>
        <begin position="453"/>
        <end position="475"/>
    </location>
</feature>
<dbReference type="Pfam" id="PF20990">
    <property type="entry name" value="DUF2207_C"/>
    <property type="match status" value="2"/>
</dbReference>
<feature type="region of interest" description="Disordered" evidence="1">
    <location>
        <begin position="609"/>
        <end position="641"/>
    </location>
</feature>
<feature type="domain" description="DUF2207" evidence="3">
    <location>
        <begin position="27"/>
        <end position="216"/>
    </location>
</feature>
<dbReference type="InterPro" id="IPR048389">
    <property type="entry name" value="YciQ-like_C"/>
</dbReference>
<evidence type="ECO:0000256" key="1">
    <source>
        <dbReference type="SAM" id="MobiDB-lite"/>
    </source>
</evidence>
<gene>
    <name evidence="5" type="ORF">CQA01_46970</name>
</gene>
<feature type="domain" description="Predicted membrane protein YciQ-like C-terminal" evidence="4">
    <location>
        <begin position="273"/>
        <end position="434"/>
    </location>
</feature>
<evidence type="ECO:0000256" key="2">
    <source>
        <dbReference type="SAM" id="Phobius"/>
    </source>
</evidence>
<evidence type="ECO:0000313" key="6">
    <source>
        <dbReference type="Proteomes" id="UP000321301"/>
    </source>
</evidence>
<dbReference type="InterPro" id="IPR018702">
    <property type="entry name" value="DUF2207"/>
</dbReference>
<feature type="compositionally biased region" description="Gly residues" evidence="1">
    <location>
        <begin position="619"/>
        <end position="641"/>
    </location>
</feature>
<dbReference type="AlphaFoldDB" id="A0A512CIX9"/>